<keyword evidence="1" id="KW-1185">Reference proteome</keyword>
<dbReference type="WBParaSite" id="L893_g10220.t1">
    <property type="protein sequence ID" value="L893_g10220.t1"/>
    <property type="gene ID" value="L893_g10220"/>
</dbReference>
<accession>A0A1I7XWK2</accession>
<sequence>MPTGRGSKVDNPPTPDLFEGTQRAAVLSRQPSFNCLARAVHKTTDDERNCCMRYTDGSKLRHLDIHPHVFGATTNKIKAIRNVWKSR</sequence>
<dbReference type="Proteomes" id="UP000095287">
    <property type="component" value="Unplaced"/>
</dbReference>
<reference evidence="2" key="1">
    <citation type="submission" date="2016-11" db="UniProtKB">
        <authorList>
            <consortium name="WormBaseParasite"/>
        </authorList>
    </citation>
    <scope>IDENTIFICATION</scope>
</reference>
<organism evidence="1 2">
    <name type="scientific">Steinernema glaseri</name>
    <dbReference type="NCBI Taxonomy" id="37863"/>
    <lineage>
        <taxon>Eukaryota</taxon>
        <taxon>Metazoa</taxon>
        <taxon>Ecdysozoa</taxon>
        <taxon>Nematoda</taxon>
        <taxon>Chromadorea</taxon>
        <taxon>Rhabditida</taxon>
        <taxon>Tylenchina</taxon>
        <taxon>Panagrolaimomorpha</taxon>
        <taxon>Strongyloidoidea</taxon>
        <taxon>Steinernematidae</taxon>
        <taxon>Steinernema</taxon>
    </lineage>
</organism>
<name>A0A1I7XWK2_9BILA</name>
<evidence type="ECO:0000313" key="2">
    <source>
        <dbReference type="WBParaSite" id="L893_g10220.t1"/>
    </source>
</evidence>
<protein>
    <submittedName>
        <fullName evidence="2">DUF1248 domain-containing protein</fullName>
    </submittedName>
</protein>
<proteinExistence type="predicted"/>
<dbReference type="AlphaFoldDB" id="A0A1I7XWK2"/>
<evidence type="ECO:0000313" key="1">
    <source>
        <dbReference type="Proteomes" id="UP000095287"/>
    </source>
</evidence>